<evidence type="ECO:0000256" key="6">
    <source>
        <dbReference type="ARBA" id="ARBA00013279"/>
    </source>
</evidence>
<name>A0A2T9YX34_9FUNG</name>
<evidence type="ECO:0000256" key="3">
    <source>
        <dbReference type="ARBA" id="ARBA00004343"/>
    </source>
</evidence>
<evidence type="ECO:0000256" key="9">
    <source>
        <dbReference type="ARBA" id="ARBA00022801"/>
    </source>
</evidence>
<evidence type="ECO:0000313" key="20">
    <source>
        <dbReference type="EMBL" id="PVU96912.1"/>
    </source>
</evidence>
<dbReference type="OrthoDB" id="58570at2759"/>
<keyword evidence="12" id="KW-1133">Transmembrane helix</keyword>
<keyword evidence="21" id="KW-1185">Reference proteome</keyword>
<dbReference type="Proteomes" id="UP000245699">
    <property type="component" value="Unassembled WGS sequence"/>
</dbReference>
<evidence type="ECO:0000259" key="19">
    <source>
        <dbReference type="Pfam" id="PF01764"/>
    </source>
</evidence>
<accession>A0A2T9YX34</accession>
<dbReference type="GO" id="GO:0004806">
    <property type="term" value="F:triacylglycerol lipase activity"/>
    <property type="evidence" value="ECO:0007669"/>
    <property type="project" value="UniProtKB-EC"/>
</dbReference>
<reference evidence="20 21" key="1">
    <citation type="journal article" date="2018" name="MBio">
        <title>Comparative Genomics Reveals the Core Gene Toolbox for the Fungus-Insect Symbiosis.</title>
        <authorList>
            <person name="Wang Y."/>
            <person name="Stata M."/>
            <person name="Wang W."/>
            <person name="Stajich J.E."/>
            <person name="White M.M."/>
            <person name="Moncalvo J.M."/>
        </authorList>
    </citation>
    <scope>NUCLEOTIDE SEQUENCE [LARGE SCALE GENOMIC DNA]</scope>
    <source>
        <strain evidence="20 21">AUS-77-4</strain>
    </source>
</reference>
<evidence type="ECO:0000313" key="21">
    <source>
        <dbReference type="Proteomes" id="UP000245699"/>
    </source>
</evidence>
<dbReference type="CDD" id="cd00519">
    <property type="entry name" value="Lipase_3"/>
    <property type="match status" value="1"/>
</dbReference>
<protein>
    <recommendedName>
        <fullName evidence="6">triacylglycerol lipase</fullName>
        <ecNumber evidence="6">3.1.1.3</ecNumber>
    </recommendedName>
    <alternativeName>
        <fullName evidence="18">Autophagy-related protein 15</fullName>
    </alternativeName>
</protein>
<dbReference type="GO" id="GO:0005775">
    <property type="term" value="C:vacuolar lumen"/>
    <property type="evidence" value="ECO:0007669"/>
    <property type="project" value="TreeGrafter"/>
</dbReference>
<evidence type="ECO:0000256" key="11">
    <source>
        <dbReference type="ARBA" id="ARBA00022968"/>
    </source>
</evidence>
<evidence type="ECO:0000256" key="12">
    <source>
        <dbReference type="ARBA" id="ARBA00022989"/>
    </source>
</evidence>
<comment type="subunit">
    <text evidence="5">Binds to both phosphatidylinositol (PI) and phosphatidylinositol 3,5-bisphosphate (PIP2).</text>
</comment>
<dbReference type="GO" id="GO:0046461">
    <property type="term" value="P:neutral lipid catabolic process"/>
    <property type="evidence" value="ECO:0007669"/>
    <property type="project" value="TreeGrafter"/>
</dbReference>
<dbReference type="GO" id="GO:0034727">
    <property type="term" value="P:piecemeal microautophagy of the nucleus"/>
    <property type="evidence" value="ECO:0007669"/>
    <property type="project" value="TreeGrafter"/>
</dbReference>
<comment type="function">
    <text evidence="17">Lipase which is essential for lysis of subvacuolar cytoplasm to vacuole targeted bodies and intravacuolar autophagic bodies. Involved in the lysis of intravacuolar multivesicular body (MVB) vesicles. The intravacuolar membrane disintegration by ATG15 is critical to life span extension.</text>
</comment>
<dbReference type="SUPFAM" id="SSF53474">
    <property type="entry name" value="alpha/beta-Hydrolases"/>
    <property type="match status" value="1"/>
</dbReference>
<dbReference type="PANTHER" id="PTHR47175">
    <property type="entry name" value="LIPASE ATG15-RELATED"/>
    <property type="match status" value="1"/>
</dbReference>
<keyword evidence="9" id="KW-0378">Hydrolase</keyword>
<dbReference type="InterPro" id="IPR050805">
    <property type="entry name" value="ATG15_Lipase"/>
</dbReference>
<keyword evidence="16" id="KW-0325">Glycoprotein</keyword>
<sequence>MTKSSIKTNEPFGTEIPEDNVGLQLAEIIVQKVANKEKRNEILQRGTNPKFKLQKFFEDSIGHSFSDREEKGLLRLKRWKVDRTTQKIESLSSNPNEESLNQINLNHNIQIVKRVTSSTQGSKNSNQYIRLDEEYVNDGTIKKEASLMIHKLRNDFLSSEIGQRISYWKPKNKQVHGDNNLRNEFINPKIKFYDEDIPFETISSKSKNWKYIIENNMLLPNVSDKNTLLNIARMAANSYRPSKDDKWEDVGDSWKDDGFGWDSDGLRGYVFASNDNKTVVISLKGTSVSILSSKTNTVLPNDRTNDNTMFSCCCARVNPIWDTVCDCYEENNRCSPSCLTKSLEAEDLYIYAAMKIFTETAKKYPDAFFVLTGHSLGGSVASLVGLTLGIPVIAFDSPGEKLATKRLFIPMPPQVNVDRLPTWHIAHTADPIYLGTCNGVGSSCSLVGYAMESKCHLGYQCIYDTAKYLRWRPDIRHHRILDVIYLVLEPWGRGRMRAPMPKCTLQTNCEECELWTFVENSDLPV</sequence>
<dbReference type="AlphaFoldDB" id="A0A2T9YX34"/>
<comment type="subcellular location">
    <subcellularLocation>
        <location evidence="3">Endosome</location>
        <location evidence="3">Multivesicular body membrane</location>
        <topology evidence="3">Single-pass type II membrane protein</topology>
    </subcellularLocation>
    <subcellularLocation>
        <location evidence="2">Prevacuolar compartment membrane</location>
        <topology evidence="2">Single-pass type II membrane protein</topology>
    </subcellularLocation>
</comment>
<feature type="domain" description="Fungal lipase-type" evidence="19">
    <location>
        <begin position="355"/>
        <end position="388"/>
    </location>
</feature>
<evidence type="ECO:0000256" key="15">
    <source>
        <dbReference type="ARBA" id="ARBA00023136"/>
    </source>
</evidence>
<dbReference type="InterPro" id="IPR029058">
    <property type="entry name" value="AB_hydrolase_fold"/>
</dbReference>
<evidence type="ECO:0000256" key="18">
    <source>
        <dbReference type="ARBA" id="ARBA00029828"/>
    </source>
</evidence>
<evidence type="ECO:0000256" key="8">
    <source>
        <dbReference type="ARBA" id="ARBA00022753"/>
    </source>
</evidence>
<evidence type="ECO:0000256" key="10">
    <source>
        <dbReference type="ARBA" id="ARBA00022963"/>
    </source>
</evidence>
<dbReference type="GO" id="GO:0004620">
    <property type="term" value="F:phospholipase activity"/>
    <property type="evidence" value="ECO:0007669"/>
    <property type="project" value="TreeGrafter"/>
</dbReference>
<dbReference type="EC" id="3.1.1.3" evidence="6"/>
<evidence type="ECO:0000256" key="14">
    <source>
        <dbReference type="ARBA" id="ARBA00023098"/>
    </source>
</evidence>
<comment type="caution">
    <text evidence="20">The sequence shown here is derived from an EMBL/GenBank/DDBJ whole genome shotgun (WGS) entry which is preliminary data.</text>
</comment>
<evidence type="ECO:0000256" key="7">
    <source>
        <dbReference type="ARBA" id="ARBA00022692"/>
    </source>
</evidence>
<evidence type="ECO:0000256" key="13">
    <source>
        <dbReference type="ARBA" id="ARBA00023006"/>
    </source>
</evidence>
<evidence type="ECO:0000256" key="5">
    <source>
        <dbReference type="ARBA" id="ARBA00011137"/>
    </source>
</evidence>
<dbReference type="Pfam" id="PF01764">
    <property type="entry name" value="Lipase_3"/>
    <property type="match status" value="1"/>
</dbReference>
<keyword evidence="13" id="KW-0072">Autophagy</keyword>
<gene>
    <name evidence="20" type="ORF">BB559_002212</name>
</gene>
<evidence type="ECO:0000256" key="1">
    <source>
        <dbReference type="ARBA" id="ARBA00001024"/>
    </source>
</evidence>
<comment type="catalytic activity">
    <reaction evidence="1">
        <text>a triacylglycerol + H2O = a diacylglycerol + a fatty acid + H(+)</text>
        <dbReference type="Rhea" id="RHEA:12044"/>
        <dbReference type="ChEBI" id="CHEBI:15377"/>
        <dbReference type="ChEBI" id="CHEBI:15378"/>
        <dbReference type="ChEBI" id="CHEBI:17855"/>
        <dbReference type="ChEBI" id="CHEBI:18035"/>
        <dbReference type="ChEBI" id="CHEBI:28868"/>
        <dbReference type="EC" id="3.1.1.3"/>
    </reaction>
</comment>
<keyword evidence="8" id="KW-0967">Endosome</keyword>
<dbReference type="InterPro" id="IPR002921">
    <property type="entry name" value="Fungal_lipase-type"/>
</dbReference>
<evidence type="ECO:0000256" key="4">
    <source>
        <dbReference type="ARBA" id="ARBA00010701"/>
    </source>
</evidence>
<dbReference type="GO" id="GO:0006660">
    <property type="term" value="P:phosphatidylserine catabolic process"/>
    <property type="evidence" value="ECO:0007669"/>
    <property type="project" value="TreeGrafter"/>
</dbReference>
<evidence type="ECO:0000256" key="16">
    <source>
        <dbReference type="ARBA" id="ARBA00023180"/>
    </source>
</evidence>
<dbReference type="Gene3D" id="3.40.50.1820">
    <property type="entry name" value="alpha/beta hydrolase"/>
    <property type="match status" value="1"/>
</dbReference>
<keyword evidence="10" id="KW-0442">Lipid degradation</keyword>
<dbReference type="EMBL" id="MBFT01000127">
    <property type="protein sequence ID" value="PVU96912.1"/>
    <property type="molecule type" value="Genomic_DNA"/>
</dbReference>
<keyword evidence="11" id="KW-0735">Signal-anchor</keyword>
<keyword evidence="14" id="KW-0443">Lipid metabolism</keyword>
<dbReference type="PANTHER" id="PTHR47175:SF2">
    <property type="entry name" value="LIPASE ATG15-RELATED"/>
    <property type="match status" value="1"/>
</dbReference>
<dbReference type="GO" id="GO:0032585">
    <property type="term" value="C:multivesicular body membrane"/>
    <property type="evidence" value="ECO:0007669"/>
    <property type="project" value="UniProtKB-SubCell"/>
</dbReference>
<evidence type="ECO:0000256" key="17">
    <source>
        <dbReference type="ARBA" id="ARBA00024663"/>
    </source>
</evidence>
<comment type="similarity">
    <text evidence="4">Belongs to the AB hydrolase superfamily. Lipase family.</text>
</comment>
<dbReference type="STRING" id="61424.A0A2T9YX34"/>
<evidence type="ECO:0000256" key="2">
    <source>
        <dbReference type="ARBA" id="ARBA00004270"/>
    </source>
</evidence>
<proteinExistence type="inferred from homology"/>
<keyword evidence="15" id="KW-0472">Membrane</keyword>
<keyword evidence="7" id="KW-0812">Transmembrane</keyword>
<organism evidence="20 21">
    <name type="scientific">Furculomyces boomerangus</name>
    <dbReference type="NCBI Taxonomy" id="61424"/>
    <lineage>
        <taxon>Eukaryota</taxon>
        <taxon>Fungi</taxon>
        <taxon>Fungi incertae sedis</taxon>
        <taxon>Zoopagomycota</taxon>
        <taxon>Kickxellomycotina</taxon>
        <taxon>Harpellomycetes</taxon>
        <taxon>Harpellales</taxon>
        <taxon>Harpellaceae</taxon>
        <taxon>Furculomyces</taxon>
    </lineage>
</organism>
<dbReference type="GO" id="GO:0034496">
    <property type="term" value="P:multivesicular body membrane disassembly"/>
    <property type="evidence" value="ECO:0007669"/>
    <property type="project" value="TreeGrafter"/>
</dbReference>